<reference evidence="2" key="1">
    <citation type="submission" date="2021-01" db="EMBL/GenBank/DDBJ databases">
        <authorList>
            <person name="Corre E."/>
            <person name="Pelletier E."/>
            <person name="Niang G."/>
            <person name="Scheremetjew M."/>
            <person name="Finn R."/>
            <person name="Kale V."/>
            <person name="Holt S."/>
            <person name="Cochrane G."/>
            <person name="Meng A."/>
            <person name="Brown T."/>
            <person name="Cohen L."/>
        </authorList>
    </citation>
    <scope>NUCLEOTIDE SEQUENCE</scope>
    <source>
        <strain evidence="2">GSBS06</strain>
    </source>
</reference>
<keyword evidence="1" id="KW-1133">Transmembrane helix</keyword>
<feature type="transmembrane region" description="Helical" evidence="1">
    <location>
        <begin position="59"/>
        <end position="80"/>
    </location>
</feature>
<gene>
    <name evidence="2" type="ORF">ASTO00021_LOCUS7516</name>
</gene>
<evidence type="ECO:0000256" key="1">
    <source>
        <dbReference type="SAM" id="Phobius"/>
    </source>
</evidence>
<feature type="transmembrane region" description="Helical" evidence="1">
    <location>
        <begin position="302"/>
        <end position="325"/>
    </location>
</feature>
<feature type="transmembrane region" description="Helical" evidence="1">
    <location>
        <begin position="276"/>
        <end position="296"/>
    </location>
</feature>
<accession>A0A7S3LPS1</accession>
<evidence type="ECO:0000313" key="2">
    <source>
        <dbReference type="EMBL" id="CAE0437259.1"/>
    </source>
</evidence>
<organism evidence="2">
    <name type="scientific">Aplanochytrium stocchinoi</name>
    <dbReference type="NCBI Taxonomy" id="215587"/>
    <lineage>
        <taxon>Eukaryota</taxon>
        <taxon>Sar</taxon>
        <taxon>Stramenopiles</taxon>
        <taxon>Bigyra</taxon>
        <taxon>Labyrinthulomycetes</taxon>
        <taxon>Thraustochytrida</taxon>
        <taxon>Thraustochytriidae</taxon>
        <taxon>Aplanochytrium</taxon>
    </lineage>
</organism>
<feature type="transmembrane region" description="Helical" evidence="1">
    <location>
        <begin position="203"/>
        <end position="228"/>
    </location>
</feature>
<keyword evidence="1" id="KW-0812">Transmembrane</keyword>
<keyword evidence="1" id="KW-0472">Membrane</keyword>
<protein>
    <submittedName>
        <fullName evidence="2">Uncharacterized protein</fullName>
    </submittedName>
</protein>
<name>A0A7S3LPS1_9STRA</name>
<dbReference type="EMBL" id="HBIN01010072">
    <property type="protein sequence ID" value="CAE0437259.1"/>
    <property type="molecule type" value="Transcribed_RNA"/>
</dbReference>
<proteinExistence type="predicted"/>
<feature type="transmembrane region" description="Helical" evidence="1">
    <location>
        <begin position="176"/>
        <end position="197"/>
    </location>
</feature>
<dbReference type="AlphaFoldDB" id="A0A7S3LPS1"/>
<feature type="transmembrane region" description="Helical" evidence="1">
    <location>
        <begin position="131"/>
        <end position="156"/>
    </location>
</feature>
<feature type="transmembrane region" description="Helical" evidence="1">
    <location>
        <begin position="92"/>
        <end position="111"/>
    </location>
</feature>
<sequence length="344" mass="39479">MYERQSKDCGLNGQLRNATCACNEGWHQSTEFRSYGFEALDPADASLLPCDTHYELLKFFYAVLVFVAVAALFFHVVVALELKKAASRKKVVSRLILTGVLVFLTGIWSLARLINFKDETMLFGQNPFFTILFGCVLFVFELIGMAFVRSMGAVLVRQFPLLETVAEQRMKKSRSIYVALLFGACVSFIAVCSIPFLKNQAAFNTVLLFFGIQTVDALLLGFLGWYNLGHLNNVISKLLQSHKDKVQFDLEPELDKEILIKIRRLRPKLRRARNHLFVSNCVKAFLTLQVFFWEFSLTLWKYYMPILQTIWMIVTMLTILPQFTYAVNKKKKFAKVVEINDLLS</sequence>